<reference evidence="3 4" key="1">
    <citation type="submission" date="2019-08" db="EMBL/GenBank/DDBJ databases">
        <authorList>
            <person name="Lei W."/>
        </authorList>
    </citation>
    <scope>NUCLEOTIDE SEQUENCE [LARGE SCALE GENOMIC DNA]</scope>
    <source>
        <strain evidence="3 4">CCUG 58627</strain>
    </source>
</reference>
<evidence type="ECO:0000313" key="3">
    <source>
        <dbReference type="EMBL" id="TWT29086.1"/>
    </source>
</evidence>
<evidence type="ECO:0000313" key="4">
    <source>
        <dbReference type="Proteomes" id="UP000320791"/>
    </source>
</evidence>
<organism evidence="3 4">
    <name type="scientific">Corynebacterium canis</name>
    <dbReference type="NCBI Taxonomy" id="679663"/>
    <lineage>
        <taxon>Bacteria</taxon>
        <taxon>Bacillati</taxon>
        <taxon>Actinomycetota</taxon>
        <taxon>Actinomycetes</taxon>
        <taxon>Mycobacteriales</taxon>
        <taxon>Corynebacteriaceae</taxon>
        <taxon>Corynebacterium</taxon>
    </lineage>
</organism>
<keyword evidence="4" id="KW-1185">Reference proteome</keyword>
<feature type="transmembrane region" description="Helical" evidence="1">
    <location>
        <begin position="110"/>
        <end position="131"/>
    </location>
</feature>
<dbReference type="RefSeq" id="WP_146323202.1">
    <property type="nucleotide sequence ID" value="NZ_BAABLR010000076.1"/>
</dbReference>
<feature type="transmembrane region" description="Helical" evidence="1">
    <location>
        <begin position="86"/>
        <end position="104"/>
    </location>
</feature>
<keyword evidence="1" id="KW-0472">Membrane</keyword>
<comment type="caution">
    <text evidence="3">The sequence shown here is derived from an EMBL/GenBank/DDBJ whole genome shotgun (WGS) entry which is preliminary data.</text>
</comment>
<feature type="domain" description="DUF1707" evidence="2">
    <location>
        <begin position="6"/>
        <end position="58"/>
    </location>
</feature>
<protein>
    <submittedName>
        <fullName evidence="3">DUF1707 domain-containing protein</fullName>
    </submittedName>
</protein>
<dbReference type="AlphaFoldDB" id="A0A5C5USE9"/>
<dbReference type="Proteomes" id="UP000320791">
    <property type="component" value="Unassembled WGS sequence"/>
</dbReference>
<dbReference type="OrthoDB" id="3534574at2"/>
<gene>
    <name evidence="3" type="ORF">FRX94_00765</name>
</gene>
<dbReference type="InterPro" id="IPR012551">
    <property type="entry name" value="DUF1707_SHOCT-like"/>
</dbReference>
<dbReference type="Pfam" id="PF08044">
    <property type="entry name" value="DUF1707"/>
    <property type="match status" value="1"/>
</dbReference>
<accession>A0A5C5USE9</accession>
<evidence type="ECO:0000256" key="1">
    <source>
        <dbReference type="SAM" id="Phobius"/>
    </source>
</evidence>
<keyword evidence="1" id="KW-0812">Transmembrane</keyword>
<dbReference type="EMBL" id="VOHM01000001">
    <property type="protein sequence ID" value="TWT29086.1"/>
    <property type="molecule type" value="Genomic_DNA"/>
</dbReference>
<evidence type="ECO:0000259" key="2">
    <source>
        <dbReference type="Pfam" id="PF08044"/>
    </source>
</evidence>
<sequence length="150" mass="17030">MDDSKLRLSTREREAALESLSAHFADGRLTVEEFDERAAEVAKATTRGELAPLFADLPESRTASLVNVTDQREVEKLLQRKKRVELIHTGVWAVTFILFFVAMAVLNLPYFWIVFPIAGVISVTLDETMGLTKEQKRLLRDSPDRKELEP</sequence>
<proteinExistence type="predicted"/>
<name>A0A5C5USE9_9CORY</name>
<keyword evidence="1" id="KW-1133">Transmembrane helix</keyword>